<evidence type="ECO:0000313" key="2">
    <source>
        <dbReference type="EMBL" id="WAV92018.1"/>
    </source>
</evidence>
<dbReference type="SUPFAM" id="SSF52540">
    <property type="entry name" value="P-loop containing nucleoside triphosphate hydrolases"/>
    <property type="match status" value="1"/>
</dbReference>
<protein>
    <submittedName>
        <fullName evidence="2">AAA family ATPase</fullName>
    </submittedName>
</protein>
<feature type="domain" description="NadR/Ttd14 AAA" evidence="1">
    <location>
        <begin position="8"/>
        <end position="168"/>
    </location>
</feature>
<dbReference type="Pfam" id="PF13521">
    <property type="entry name" value="AAA_28"/>
    <property type="match status" value="1"/>
</dbReference>
<name>A0A9E9LF07_9BURK</name>
<accession>A0A9E9LF07</accession>
<dbReference type="EMBL" id="CP098251">
    <property type="protein sequence ID" value="WAV92018.1"/>
    <property type="molecule type" value="Genomic_DNA"/>
</dbReference>
<proteinExistence type="predicted"/>
<dbReference type="AlphaFoldDB" id="A0A9E9LF07"/>
<dbReference type="Proteomes" id="UP001164819">
    <property type="component" value="Chromosome"/>
</dbReference>
<reference evidence="2" key="1">
    <citation type="journal article" date="2022" name="Front. Microbiol.">
        <title>New perspectives on an old grouping: The genomic and phenotypic variability of Oxalobacter formigenes and the implications for calcium oxalate stone prevention.</title>
        <authorList>
            <person name="Chmiel J.A."/>
            <person name="Carr C."/>
            <person name="Stuivenberg G.A."/>
            <person name="Venema R."/>
            <person name="Chanyi R.M."/>
            <person name="Al K.F."/>
            <person name="Giguere D."/>
            <person name="Say H."/>
            <person name="Akouris P.P."/>
            <person name="Dominguez Romero S.A."/>
            <person name="Kwong A."/>
            <person name="Tai V."/>
            <person name="Koval S.F."/>
            <person name="Razvi H."/>
            <person name="Bjazevic J."/>
            <person name="Burton J.P."/>
        </authorList>
    </citation>
    <scope>NUCLEOTIDE SEQUENCE</scope>
    <source>
        <strain evidence="2">OxK</strain>
    </source>
</reference>
<evidence type="ECO:0000259" key="1">
    <source>
        <dbReference type="Pfam" id="PF13521"/>
    </source>
</evidence>
<dbReference type="InterPro" id="IPR038727">
    <property type="entry name" value="NadR/Ttd14_AAA_dom"/>
</dbReference>
<gene>
    <name evidence="2" type="ORF">NB646_04690</name>
</gene>
<sequence>MSTNYLPVILSGGPGSGKTTLLNELARRGYACVAEAAREIIREQIATQGDALPWKNRRRYTAIMLKRTIADFDRYREQGGLFFFDRGIPDTLAYARLIRLYLDKHSRHEALARRYVPTVFLLPPWKSIYTKDTERRQNFTMAVRTFCIMDKTYRELGYRIIVLPKDDPAGRADRLLQWIRE</sequence>
<dbReference type="Gene3D" id="3.40.50.300">
    <property type="entry name" value="P-loop containing nucleotide triphosphate hydrolases"/>
    <property type="match status" value="1"/>
</dbReference>
<organism evidence="2">
    <name type="scientific">Oxalobacter aliiformigenes</name>
    <dbReference type="NCBI Taxonomy" id="2946593"/>
    <lineage>
        <taxon>Bacteria</taxon>
        <taxon>Pseudomonadati</taxon>
        <taxon>Pseudomonadota</taxon>
        <taxon>Betaproteobacteria</taxon>
        <taxon>Burkholderiales</taxon>
        <taxon>Oxalobacteraceae</taxon>
        <taxon>Oxalobacter</taxon>
    </lineage>
</organism>
<dbReference type="RefSeq" id="WP_269316304.1">
    <property type="nucleotide sequence ID" value="NZ_CP098251.1"/>
</dbReference>
<dbReference type="InterPro" id="IPR027417">
    <property type="entry name" value="P-loop_NTPase"/>
</dbReference>